<sequence length="130" mass="14796">MYKWLLAAFLIVPVIELWGILQVGDWLGGWTTFFILIIMGFAGAYLARAEGRKVWMDAQRQMQAGQIPGRTLLDGICVLAGGILLLTPGFFSDMVGITLLLPMTRPFYRQILLQWIENRMRNGNFKIGRF</sequence>
<name>A0A368VP73_9BACL</name>
<dbReference type="EMBL" id="QPJD01000015">
    <property type="protein sequence ID" value="RCW42672.1"/>
    <property type="molecule type" value="Genomic_DNA"/>
</dbReference>
<dbReference type="OrthoDB" id="9792788at2"/>
<dbReference type="Pfam" id="PF04186">
    <property type="entry name" value="FxsA"/>
    <property type="match status" value="1"/>
</dbReference>
<reference evidence="2 3" key="1">
    <citation type="submission" date="2018-07" db="EMBL/GenBank/DDBJ databases">
        <title>Genomic Encyclopedia of Type Strains, Phase III (KMG-III): the genomes of soil and plant-associated and newly described type strains.</title>
        <authorList>
            <person name="Whitman W."/>
        </authorList>
    </citation>
    <scope>NUCLEOTIDE SEQUENCE [LARGE SCALE GENOMIC DNA]</scope>
    <source>
        <strain evidence="2 3">CECT 7506</strain>
    </source>
</reference>
<keyword evidence="3" id="KW-1185">Reference proteome</keyword>
<dbReference type="RefSeq" id="WP_114382425.1">
    <property type="nucleotide sequence ID" value="NZ_QPJD01000015.1"/>
</dbReference>
<dbReference type="NCBIfam" id="NF008528">
    <property type="entry name" value="PRK11463.1-2"/>
    <property type="match status" value="1"/>
</dbReference>
<dbReference type="PANTHER" id="PTHR35335">
    <property type="entry name" value="UPF0716 PROTEIN FXSA"/>
    <property type="match status" value="1"/>
</dbReference>
<dbReference type="InterPro" id="IPR007313">
    <property type="entry name" value="FxsA"/>
</dbReference>
<dbReference type="Proteomes" id="UP000252415">
    <property type="component" value="Unassembled WGS sequence"/>
</dbReference>
<dbReference type="AlphaFoldDB" id="A0A368VP73"/>
<keyword evidence="1" id="KW-1133">Transmembrane helix</keyword>
<gene>
    <name evidence="2" type="ORF">DFP97_115105</name>
</gene>
<feature type="transmembrane region" description="Helical" evidence="1">
    <location>
        <begin position="27"/>
        <end position="47"/>
    </location>
</feature>
<evidence type="ECO:0000313" key="2">
    <source>
        <dbReference type="EMBL" id="RCW42672.1"/>
    </source>
</evidence>
<dbReference type="GO" id="GO:0016020">
    <property type="term" value="C:membrane"/>
    <property type="evidence" value="ECO:0007669"/>
    <property type="project" value="InterPro"/>
</dbReference>
<feature type="transmembrane region" description="Helical" evidence="1">
    <location>
        <begin position="67"/>
        <end position="91"/>
    </location>
</feature>
<proteinExistence type="predicted"/>
<evidence type="ECO:0000256" key="1">
    <source>
        <dbReference type="SAM" id="Phobius"/>
    </source>
</evidence>
<organism evidence="2 3">
    <name type="scientific">Paenibacillus prosopidis</name>
    <dbReference type="NCBI Taxonomy" id="630520"/>
    <lineage>
        <taxon>Bacteria</taxon>
        <taxon>Bacillati</taxon>
        <taxon>Bacillota</taxon>
        <taxon>Bacilli</taxon>
        <taxon>Bacillales</taxon>
        <taxon>Paenibacillaceae</taxon>
        <taxon>Paenibacillus</taxon>
    </lineage>
</organism>
<evidence type="ECO:0000313" key="3">
    <source>
        <dbReference type="Proteomes" id="UP000252415"/>
    </source>
</evidence>
<dbReference type="PANTHER" id="PTHR35335:SF1">
    <property type="entry name" value="UPF0716 PROTEIN FXSA"/>
    <property type="match status" value="1"/>
</dbReference>
<comment type="caution">
    <text evidence="2">The sequence shown here is derived from an EMBL/GenBank/DDBJ whole genome shotgun (WGS) entry which is preliminary data.</text>
</comment>
<protein>
    <submittedName>
        <fullName evidence="2">UPF0716 protein FxsA</fullName>
    </submittedName>
</protein>
<accession>A0A368VP73</accession>
<keyword evidence="1" id="KW-0472">Membrane</keyword>
<keyword evidence="1" id="KW-0812">Transmembrane</keyword>